<sequence length="50" mass="5451">MCRLIPAAKAAPARSGRPHESRLIAAAIFFSRTAYPFQTASLIIRPIPTL</sequence>
<dbReference type="EMBL" id="ADBF01000032">
    <property type="protein sequence ID" value="EFE49876.1"/>
    <property type="molecule type" value="Genomic_DNA"/>
</dbReference>
<proteinExistence type="predicted"/>
<accession>D4DQJ7</accession>
<name>D4DQJ7_NEIEG</name>
<evidence type="ECO:0000313" key="2">
    <source>
        <dbReference type="Proteomes" id="UP000005536"/>
    </source>
</evidence>
<dbReference type="AlphaFoldDB" id="D4DQJ7"/>
<organism evidence="1 2">
    <name type="scientific">Neisseria elongata subsp. glycolytica ATCC 29315</name>
    <dbReference type="NCBI Taxonomy" id="546263"/>
    <lineage>
        <taxon>Bacteria</taxon>
        <taxon>Pseudomonadati</taxon>
        <taxon>Pseudomonadota</taxon>
        <taxon>Betaproteobacteria</taxon>
        <taxon>Neisseriales</taxon>
        <taxon>Neisseriaceae</taxon>
        <taxon>Neisseria</taxon>
    </lineage>
</organism>
<comment type="caution">
    <text evidence="1">The sequence shown here is derived from an EMBL/GenBank/DDBJ whole genome shotgun (WGS) entry which is preliminary data.</text>
</comment>
<gene>
    <name evidence="1" type="ORF">NEIELOOT_01336</name>
</gene>
<reference evidence="1 2" key="1">
    <citation type="submission" date="2010-02" db="EMBL/GenBank/DDBJ databases">
        <authorList>
            <person name="Weinstock G."/>
            <person name="Sodergren E."/>
            <person name="Clifton S."/>
            <person name="Fulton L."/>
            <person name="Fulton B."/>
            <person name="Courtney L."/>
            <person name="Fronick C."/>
            <person name="Harrison M."/>
            <person name="Strong C."/>
            <person name="Farmer C."/>
            <person name="Delahaunty K."/>
            <person name="Markovic C."/>
            <person name="Hall O."/>
            <person name="Minx P."/>
            <person name="Tomlinson C."/>
            <person name="Mitreva M."/>
            <person name="Nelson J."/>
            <person name="Hou S."/>
            <person name="Wollam A."/>
            <person name="Pepin K.H."/>
            <person name="Johnson M."/>
            <person name="Bhonagiri V."/>
            <person name="Zhang X."/>
            <person name="Suruliraj S."/>
            <person name="Warren W."/>
            <person name="Chinwalla A."/>
            <person name="Mardis E.R."/>
            <person name="Wilson R.K."/>
        </authorList>
    </citation>
    <scope>NUCLEOTIDE SEQUENCE [LARGE SCALE GENOMIC DNA]</scope>
    <source>
        <strain evidence="1 2">ATCC 29315</strain>
    </source>
</reference>
<evidence type="ECO:0000313" key="1">
    <source>
        <dbReference type="EMBL" id="EFE49876.1"/>
    </source>
</evidence>
<protein>
    <submittedName>
        <fullName evidence="1">Uncharacterized protein</fullName>
    </submittedName>
</protein>
<dbReference type="Proteomes" id="UP000005536">
    <property type="component" value="Unassembled WGS sequence"/>
</dbReference>